<evidence type="ECO:0000256" key="1">
    <source>
        <dbReference type="SAM" id="Phobius"/>
    </source>
</evidence>
<accession>C0B877</accession>
<name>C0B877_9FIRM</name>
<dbReference type="Proteomes" id="UP000003793">
    <property type="component" value="Unassembled WGS sequence"/>
</dbReference>
<keyword evidence="1" id="KW-1133">Transmembrane helix</keyword>
<reference evidence="2 3" key="1">
    <citation type="submission" date="2009-02" db="EMBL/GenBank/DDBJ databases">
        <authorList>
            <person name="Fulton L."/>
            <person name="Clifton S."/>
            <person name="Fulton B."/>
            <person name="Xu J."/>
            <person name="Minx P."/>
            <person name="Pepin K.H."/>
            <person name="Johnson M."/>
            <person name="Bhonagiri V."/>
            <person name="Nash W.E."/>
            <person name="Mardis E.R."/>
            <person name="Wilson R.K."/>
        </authorList>
    </citation>
    <scope>NUCLEOTIDE SEQUENCE [LARGE SCALE GENOMIC DNA]</scope>
    <source>
        <strain evidence="2 3">ATCC 27758</strain>
    </source>
</reference>
<dbReference type="EMBL" id="ABVR01000038">
    <property type="protein sequence ID" value="EEG90614.1"/>
    <property type="molecule type" value="Genomic_DNA"/>
</dbReference>
<keyword evidence="1" id="KW-0812">Transmembrane</keyword>
<organism evidence="2 3">
    <name type="scientific">Coprococcus comes ATCC 27758</name>
    <dbReference type="NCBI Taxonomy" id="470146"/>
    <lineage>
        <taxon>Bacteria</taxon>
        <taxon>Bacillati</taxon>
        <taxon>Bacillota</taxon>
        <taxon>Clostridia</taxon>
        <taxon>Lachnospirales</taxon>
        <taxon>Lachnospiraceae</taxon>
        <taxon>Coprococcus</taxon>
    </lineage>
</organism>
<gene>
    <name evidence="2" type="ORF">COPCOM_01351</name>
</gene>
<evidence type="ECO:0000313" key="3">
    <source>
        <dbReference type="Proteomes" id="UP000003793"/>
    </source>
</evidence>
<keyword evidence="1" id="KW-0472">Membrane</keyword>
<dbReference type="HOGENOM" id="CLU_2381253_0_0_9"/>
<reference evidence="2 3" key="2">
    <citation type="submission" date="2009-03" db="EMBL/GenBank/DDBJ databases">
        <title>Draft genome sequence of Coprococcus comes (ATCC 27758).</title>
        <authorList>
            <person name="Sudarsanam P."/>
            <person name="Ley R."/>
            <person name="Guruge J."/>
            <person name="Turnbaugh P.J."/>
            <person name="Mahowald M."/>
            <person name="Liep D."/>
            <person name="Gordon J."/>
        </authorList>
    </citation>
    <scope>NUCLEOTIDE SEQUENCE [LARGE SCALE GENOMIC DNA]</scope>
    <source>
        <strain evidence="2 3">ATCC 27758</strain>
    </source>
</reference>
<sequence>MEEENNRILVVKSDEKWMKFRKEAVIASLILELMWCFLLKPPVVFAIVSPPMIGLVYSLFSWIQDSKVLTLNETGCCIKCFLYKKMYTWDELKK</sequence>
<proteinExistence type="predicted"/>
<dbReference type="AlphaFoldDB" id="C0B877"/>
<feature type="transmembrane region" description="Helical" evidence="1">
    <location>
        <begin position="20"/>
        <end position="38"/>
    </location>
</feature>
<evidence type="ECO:0000313" key="2">
    <source>
        <dbReference type="EMBL" id="EEG90614.1"/>
    </source>
</evidence>
<comment type="caution">
    <text evidence="2">The sequence shown here is derived from an EMBL/GenBank/DDBJ whole genome shotgun (WGS) entry which is preliminary data.</text>
</comment>
<protein>
    <submittedName>
        <fullName evidence="2">Uncharacterized protein</fullName>
    </submittedName>
</protein>